<protein>
    <submittedName>
        <fullName evidence="2">Uncharacterized protein</fullName>
    </submittedName>
</protein>
<gene>
    <name evidence="2" type="ORF">D9V32_00240</name>
</gene>
<keyword evidence="3" id="KW-1185">Reference proteome</keyword>
<reference evidence="2 3" key="1">
    <citation type="submission" date="2018-10" db="EMBL/GenBank/DDBJ databases">
        <authorList>
            <person name="Li J."/>
        </authorList>
    </citation>
    <scope>NUCLEOTIDE SEQUENCE [LARGE SCALE GENOMIC DNA]</scope>
    <source>
        <strain evidence="2 3">IF 016277</strain>
    </source>
</reference>
<proteinExistence type="predicted"/>
<accession>A0A3L7ADB8</accession>
<comment type="caution">
    <text evidence="2">The sequence shown here is derived from an EMBL/GenBank/DDBJ whole genome shotgun (WGS) entry which is preliminary data.</text>
</comment>
<sequence>MPAIALISASPAAASSSVATWAFADQDQWLGEVDRCDTITAGYVTFTLLRNDVLPKPSQEQDVTVELSTGISFAGAAEGQSQVQTFRTLGGTITLPGIDSYGSTGYYTITATSQGQTQILYMAIQGAASGAVYTFRAGSSQPLSLDRVDDFDGIRGDVGDNANYVIDAKGYLWYWGSAFTASDGKRIAEFGGKYIENVTKISGWGMETTGYYTGCLIYTADKRVYRGLGNGRGLTITELTTFTGDVLEIAAVQNAYYVLTTDGLWLGGSAIQGSSNTAALQGPYGPSGGASKLSVWSSPVSTIWQTGGAFVMANGQVHTFKASGVSAPTVVNNMGVDGDIEVLYANESSNIVLTTRGVVWGAGPAFPGNNWALLANNALTVSAWGVKTTRDYAGGAILVQNGSIIEFFRQSGDSRAYAQIVPGKLANIARVFATDGSYLALTSSGELWRWNGNADASLSTPIQLNVPELTDVAHYGYHQNGKWYAWVVGISSDACVF</sequence>
<keyword evidence="1" id="KW-0732">Signal</keyword>
<feature type="signal peptide" evidence="1">
    <location>
        <begin position="1"/>
        <end position="24"/>
    </location>
</feature>
<evidence type="ECO:0000313" key="3">
    <source>
        <dbReference type="Proteomes" id="UP000272503"/>
    </source>
</evidence>
<dbReference type="AlphaFoldDB" id="A0A3L7ADB8"/>
<evidence type="ECO:0000313" key="2">
    <source>
        <dbReference type="EMBL" id="RLP77800.1"/>
    </source>
</evidence>
<feature type="chain" id="PRO_5018021234" evidence="1">
    <location>
        <begin position="25"/>
        <end position="497"/>
    </location>
</feature>
<evidence type="ECO:0000256" key="1">
    <source>
        <dbReference type="SAM" id="SignalP"/>
    </source>
</evidence>
<dbReference type="EMBL" id="RCUX01000001">
    <property type="protein sequence ID" value="RLP77800.1"/>
    <property type="molecule type" value="Genomic_DNA"/>
</dbReference>
<organism evidence="2 3">
    <name type="scientific">Mycetocola tolaasinivorans</name>
    <dbReference type="NCBI Taxonomy" id="76635"/>
    <lineage>
        <taxon>Bacteria</taxon>
        <taxon>Bacillati</taxon>
        <taxon>Actinomycetota</taxon>
        <taxon>Actinomycetes</taxon>
        <taxon>Micrococcales</taxon>
        <taxon>Microbacteriaceae</taxon>
        <taxon>Mycetocola</taxon>
    </lineage>
</organism>
<name>A0A3L7ADB8_9MICO</name>
<dbReference type="Proteomes" id="UP000272503">
    <property type="component" value="Unassembled WGS sequence"/>
</dbReference>